<evidence type="ECO:0000256" key="3">
    <source>
        <dbReference type="ARBA" id="ARBA00022670"/>
    </source>
</evidence>
<evidence type="ECO:0000256" key="11">
    <source>
        <dbReference type="ARBA" id="ARBA00093666"/>
    </source>
</evidence>
<dbReference type="GO" id="GO:0046872">
    <property type="term" value="F:metal ion binding"/>
    <property type="evidence" value="ECO:0007669"/>
    <property type="project" value="UniProtKB-KW"/>
</dbReference>
<evidence type="ECO:0000256" key="5">
    <source>
        <dbReference type="ARBA" id="ARBA00022729"/>
    </source>
</evidence>
<dbReference type="PANTHER" id="PTHR37425:SF1">
    <property type="entry name" value="OUTER MEMBRANE PROTEIN"/>
    <property type="match status" value="1"/>
</dbReference>
<evidence type="ECO:0000313" key="13">
    <source>
        <dbReference type="EMBL" id="BBO77737.1"/>
    </source>
</evidence>
<dbReference type="InterPro" id="IPR013230">
    <property type="entry name" value="Peptidase_M15A_C"/>
</dbReference>
<dbReference type="Gene3D" id="3.30.1380.10">
    <property type="match status" value="1"/>
</dbReference>
<keyword evidence="4" id="KW-0479">Metal-binding</keyword>
<dbReference type="SUPFAM" id="SSF55166">
    <property type="entry name" value="Hedgehog/DD-peptidase"/>
    <property type="match status" value="1"/>
</dbReference>
<evidence type="ECO:0000259" key="12">
    <source>
        <dbReference type="Pfam" id="PF08291"/>
    </source>
</evidence>
<dbReference type="GO" id="GO:0006508">
    <property type="term" value="P:proteolysis"/>
    <property type="evidence" value="ECO:0007669"/>
    <property type="project" value="UniProtKB-KW"/>
</dbReference>
<comment type="pathway">
    <text evidence="2">Cell wall biogenesis; cell wall polysaccharide biosynthesis.</text>
</comment>
<comment type="similarity">
    <text evidence="10">Belongs to the peptidase M15 family.</text>
</comment>
<gene>
    <name evidence="13" type="ORF">DSCW_51540</name>
</gene>
<dbReference type="AlphaFoldDB" id="A0A5K7ZNG5"/>
<evidence type="ECO:0000256" key="9">
    <source>
        <dbReference type="ARBA" id="ARBA00023316"/>
    </source>
</evidence>
<sequence>MGDLSKNFSRHEFACRCCGRTEINQRLVDALQELRDLAGLPVRVTSGYRCPEHNRTIGGATRSQHLLGTAADIAVRGMPPAEMYRLAEDVEAFRNGGIGVYPDKGFIHVDVRDGRARWGQLDGKYVALAKALKNTGGNDHATA</sequence>
<accession>A0A5K7ZNG5</accession>
<dbReference type="EMBL" id="AP021875">
    <property type="protein sequence ID" value="BBO77737.1"/>
    <property type="molecule type" value="Genomic_DNA"/>
</dbReference>
<evidence type="ECO:0000256" key="2">
    <source>
        <dbReference type="ARBA" id="ARBA00004776"/>
    </source>
</evidence>
<evidence type="ECO:0000256" key="6">
    <source>
        <dbReference type="ARBA" id="ARBA00022801"/>
    </source>
</evidence>
<evidence type="ECO:0000256" key="4">
    <source>
        <dbReference type="ARBA" id="ARBA00022723"/>
    </source>
</evidence>
<dbReference type="GO" id="GO:0008237">
    <property type="term" value="F:metallopeptidase activity"/>
    <property type="evidence" value="ECO:0007669"/>
    <property type="project" value="UniProtKB-KW"/>
</dbReference>
<keyword evidence="5" id="KW-0732">Signal</keyword>
<keyword evidence="7" id="KW-0862">Zinc</keyword>
<evidence type="ECO:0000256" key="8">
    <source>
        <dbReference type="ARBA" id="ARBA00023049"/>
    </source>
</evidence>
<dbReference type="RefSeq" id="WP_155306453.1">
    <property type="nucleotide sequence ID" value="NZ_AP021875.1"/>
</dbReference>
<keyword evidence="6" id="KW-0378">Hydrolase</keyword>
<name>A0A5K7ZNG5_9BACT</name>
<feature type="domain" description="Peptidase M15A C-terminal" evidence="12">
    <location>
        <begin position="7"/>
        <end position="110"/>
    </location>
</feature>
<keyword evidence="8" id="KW-0482">Metalloprotease</keyword>
<evidence type="ECO:0000256" key="1">
    <source>
        <dbReference type="ARBA" id="ARBA00001947"/>
    </source>
</evidence>
<reference evidence="13 14" key="1">
    <citation type="submission" date="2019-11" db="EMBL/GenBank/DDBJ databases">
        <title>Comparative genomics of hydrocarbon-degrading Desulfosarcina strains.</title>
        <authorList>
            <person name="Watanabe M."/>
            <person name="Kojima H."/>
            <person name="Fukui M."/>
        </authorList>
    </citation>
    <scope>NUCLEOTIDE SEQUENCE [LARGE SCALE GENOMIC DNA]</scope>
    <source>
        <strain evidence="13 14">PP31</strain>
    </source>
</reference>
<dbReference type="InterPro" id="IPR010275">
    <property type="entry name" value="MepK"/>
</dbReference>
<dbReference type="GO" id="GO:0071555">
    <property type="term" value="P:cell wall organization"/>
    <property type="evidence" value="ECO:0007669"/>
    <property type="project" value="UniProtKB-KW"/>
</dbReference>
<dbReference type="InterPro" id="IPR009045">
    <property type="entry name" value="Zn_M74/Hedgehog-like"/>
</dbReference>
<dbReference type="Pfam" id="PF08291">
    <property type="entry name" value="Peptidase_M15_3"/>
    <property type="match status" value="1"/>
</dbReference>
<proteinExistence type="inferred from homology"/>
<dbReference type="OrthoDB" id="5418604at2"/>
<evidence type="ECO:0000256" key="7">
    <source>
        <dbReference type="ARBA" id="ARBA00022833"/>
    </source>
</evidence>
<keyword evidence="14" id="KW-1185">Reference proteome</keyword>
<evidence type="ECO:0000313" key="14">
    <source>
        <dbReference type="Proteomes" id="UP000427769"/>
    </source>
</evidence>
<keyword evidence="3" id="KW-0645">Protease</keyword>
<dbReference type="Proteomes" id="UP000427769">
    <property type="component" value="Chromosome"/>
</dbReference>
<dbReference type="KEGG" id="dwd:DSCW_51540"/>
<keyword evidence="9" id="KW-0961">Cell wall biogenesis/degradation</keyword>
<evidence type="ECO:0000256" key="10">
    <source>
        <dbReference type="ARBA" id="ARBA00093448"/>
    </source>
</evidence>
<protein>
    <recommendedName>
        <fullName evidence="11">Murein endopeptidase K</fullName>
    </recommendedName>
</protein>
<organism evidence="13 14">
    <name type="scientific">Desulfosarcina widdelii</name>
    <dbReference type="NCBI Taxonomy" id="947919"/>
    <lineage>
        <taxon>Bacteria</taxon>
        <taxon>Pseudomonadati</taxon>
        <taxon>Thermodesulfobacteriota</taxon>
        <taxon>Desulfobacteria</taxon>
        <taxon>Desulfobacterales</taxon>
        <taxon>Desulfosarcinaceae</taxon>
        <taxon>Desulfosarcina</taxon>
    </lineage>
</organism>
<comment type="cofactor">
    <cofactor evidence="1">
        <name>Zn(2+)</name>
        <dbReference type="ChEBI" id="CHEBI:29105"/>
    </cofactor>
</comment>
<dbReference type="PANTHER" id="PTHR37425">
    <property type="match status" value="1"/>
</dbReference>